<accession>A0A4Y2GT18</accession>
<proteinExistence type="predicted"/>
<dbReference type="EMBL" id="BGPR01100188">
    <property type="protein sequence ID" value="GBM55274.1"/>
    <property type="molecule type" value="Genomic_DNA"/>
</dbReference>
<name>A0A4Y2GT18_ARAVE</name>
<gene>
    <name evidence="1" type="ORF">AVEN_86635_1</name>
</gene>
<dbReference type="AlphaFoldDB" id="A0A4Y2GT18"/>
<reference evidence="1 2" key="1">
    <citation type="journal article" date="2019" name="Sci. Rep.">
        <title>Orb-weaving spider Araneus ventricosus genome elucidates the spidroin gene catalogue.</title>
        <authorList>
            <person name="Kono N."/>
            <person name="Nakamura H."/>
            <person name="Ohtoshi R."/>
            <person name="Moran D.A.P."/>
            <person name="Shinohara A."/>
            <person name="Yoshida Y."/>
            <person name="Fujiwara M."/>
            <person name="Mori M."/>
            <person name="Tomita M."/>
            <person name="Arakawa K."/>
        </authorList>
    </citation>
    <scope>NUCLEOTIDE SEQUENCE [LARGE SCALE GENOMIC DNA]</scope>
</reference>
<evidence type="ECO:0000313" key="2">
    <source>
        <dbReference type="Proteomes" id="UP000499080"/>
    </source>
</evidence>
<evidence type="ECO:0000313" key="1">
    <source>
        <dbReference type="EMBL" id="GBM55274.1"/>
    </source>
</evidence>
<organism evidence="1 2">
    <name type="scientific">Araneus ventricosus</name>
    <name type="common">Orbweaver spider</name>
    <name type="synonym">Epeira ventricosa</name>
    <dbReference type="NCBI Taxonomy" id="182803"/>
    <lineage>
        <taxon>Eukaryota</taxon>
        <taxon>Metazoa</taxon>
        <taxon>Ecdysozoa</taxon>
        <taxon>Arthropoda</taxon>
        <taxon>Chelicerata</taxon>
        <taxon>Arachnida</taxon>
        <taxon>Araneae</taxon>
        <taxon>Araneomorphae</taxon>
        <taxon>Entelegynae</taxon>
        <taxon>Araneoidea</taxon>
        <taxon>Araneidae</taxon>
        <taxon>Araneus</taxon>
    </lineage>
</organism>
<sequence length="158" mass="18373">MDIHIQPSSPHHSVADRFFTLIDLRPSSSPVSWVKHTTQTNTPTYLLQPLLWPSSPKGVMDIHIQPSSPHHSVADRFFTLVDLRPSSSQVSWVKHTTQANTPTYLLQPLLWPSSPNWSDGYPYPTFRSTPLQFWLIFYIEDRFWRRAVVNDQSYRIAE</sequence>
<dbReference type="Proteomes" id="UP000499080">
    <property type="component" value="Unassembled WGS sequence"/>
</dbReference>
<protein>
    <submittedName>
        <fullName evidence="1">Uncharacterized protein</fullName>
    </submittedName>
</protein>
<comment type="caution">
    <text evidence="1">The sequence shown here is derived from an EMBL/GenBank/DDBJ whole genome shotgun (WGS) entry which is preliminary data.</text>
</comment>
<keyword evidence="2" id="KW-1185">Reference proteome</keyword>